<gene>
    <name evidence="1" type="ORF">METZ01_LOCUS241953</name>
</gene>
<sequence length="27" mass="3382">MIIFEKCSQQKILFEEFELKGLSFFYY</sequence>
<name>A0A382HPF2_9ZZZZ</name>
<reference evidence="1" key="1">
    <citation type="submission" date="2018-05" db="EMBL/GenBank/DDBJ databases">
        <authorList>
            <person name="Lanie J.A."/>
            <person name="Ng W.-L."/>
            <person name="Kazmierczak K.M."/>
            <person name="Andrzejewski T.M."/>
            <person name="Davidsen T.M."/>
            <person name="Wayne K.J."/>
            <person name="Tettelin H."/>
            <person name="Glass J.I."/>
            <person name="Rusch D."/>
            <person name="Podicherti R."/>
            <person name="Tsui H.-C.T."/>
            <person name="Winkler M.E."/>
        </authorList>
    </citation>
    <scope>NUCLEOTIDE SEQUENCE</scope>
</reference>
<proteinExistence type="predicted"/>
<dbReference type="EMBL" id="UINC01062458">
    <property type="protein sequence ID" value="SVB89099.1"/>
    <property type="molecule type" value="Genomic_DNA"/>
</dbReference>
<protein>
    <submittedName>
        <fullName evidence="1">Uncharacterized protein</fullName>
    </submittedName>
</protein>
<organism evidence="1">
    <name type="scientific">marine metagenome</name>
    <dbReference type="NCBI Taxonomy" id="408172"/>
    <lineage>
        <taxon>unclassified sequences</taxon>
        <taxon>metagenomes</taxon>
        <taxon>ecological metagenomes</taxon>
    </lineage>
</organism>
<dbReference type="AlphaFoldDB" id="A0A382HPF2"/>
<evidence type="ECO:0000313" key="1">
    <source>
        <dbReference type="EMBL" id="SVB89099.1"/>
    </source>
</evidence>
<accession>A0A382HPF2</accession>